<feature type="compositionally biased region" description="Low complexity" evidence="1">
    <location>
        <begin position="252"/>
        <end position="282"/>
    </location>
</feature>
<dbReference type="Pfam" id="PF07070">
    <property type="entry name" value="Spo0M"/>
    <property type="match status" value="1"/>
</dbReference>
<feature type="non-terminal residue" evidence="2">
    <location>
        <position position="292"/>
    </location>
</feature>
<accession>A0ABV5D0B3</accession>
<dbReference type="RefSeq" id="WP_375736693.1">
    <property type="nucleotide sequence ID" value="NZ_JBCGDC010000161.1"/>
</dbReference>
<comment type="caution">
    <text evidence="2">The sequence shown here is derived from an EMBL/GenBank/DDBJ whole genome shotgun (WGS) entry which is preliminary data.</text>
</comment>
<evidence type="ECO:0000313" key="2">
    <source>
        <dbReference type="EMBL" id="MFB6397702.1"/>
    </source>
</evidence>
<keyword evidence="3" id="KW-1185">Reference proteome</keyword>
<dbReference type="PANTHER" id="PTHR40053:SF1">
    <property type="entry name" value="SPORULATION-CONTROL PROTEIN SPO0M"/>
    <property type="match status" value="1"/>
</dbReference>
<dbReference type="InterPro" id="IPR009776">
    <property type="entry name" value="Spore_0_M"/>
</dbReference>
<name>A0ABV5D0B3_9ACTN</name>
<dbReference type="Proteomes" id="UP001582793">
    <property type="component" value="Unassembled WGS sequence"/>
</dbReference>
<reference evidence="2 3" key="1">
    <citation type="submission" date="2024-04" db="EMBL/GenBank/DDBJ databases">
        <title>Polymorphospora sp. isolated from Baiyangdian Lake in Xiong'an New Area.</title>
        <authorList>
            <person name="Zhang X."/>
            <person name="Liu J."/>
        </authorList>
    </citation>
    <scope>NUCLEOTIDE SEQUENCE [LARGE SCALE GENOMIC DNA]</scope>
    <source>
        <strain evidence="2 3">2-325</strain>
    </source>
</reference>
<feature type="region of interest" description="Disordered" evidence="1">
    <location>
        <begin position="250"/>
        <end position="292"/>
    </location>
</feature>
<protein>
    <submittedName>
        <fullName evidence="2">Sporulation protein</fullName>
    </submittedName>
</protein>
<organism evidence="2 3">
    <name type="scientific">Polymorphospora lycopeni</name>
    <dbReference type="NCBI Taxonomy" id="3140240"/>
    <lineage>
        <taxon>Bacteria</taxon>
        <taxon>Bacillati</taxon>
        <taxon>Actinomycetota</taxon>
        <taxon>Actinomycetes</taxon>
        <taxon>Micromonosporales</taxon>
        <taxon>Micromonosporaceae</taxon>
        <taxon>Polymorphospora</taxon>
    </lineage>
</organism>
<evidence type="ECO:0000256" key="1">
    <source>
        <dbReference type="SAM" id="MobiDB-lite"/>
    </source>
</evidence>
<proteinExistence type="predicted"/>
<evidence type="ECO:0000313" key="3">
    <source>
        <dbReference type="Proteomes" id="UP001582793"/>
    </source>
</evidence>
<dbReference type="EMBL" id="JBCGDC010000161">
    <property type="protein sequence ID" value="MFB6397702.1"/>
    <property type="molecule type" value="Genomic_DNA"/>
</dbReference>
<sequence>MVRTRILSRFGAGGPAVDTVLAEPVVRPGGRLRGEVRVVGGDIDVTVDQVAVGLVCRVDVSAADPDDGASVEFHRGTVADAFTLRAGVRHALPFEVEVPWETPVTEVRGRPLPGMAVGVHTRLVVVRAVDETGMNAIRVAPAAVHERILVAFTRLGFSYRDARIRDGRLDGVDQRLPFHQEVAFRPPESYPGWLSEVGVAIVADPTGADVVLGLAGRLGGRGRGRVGRFRVRHTDGPDWPAVLDGWLREMLAGPDGDPAGRAGTAGGSSAPAHSPPGRSGAGRSETGRRGTG</sequence>
<dbReference type="PANTHER" id="PTHR40053">
    <property type="entry name" value="SPORULATION-CONTROL PROTEIN SPO0M"/>
    <property type="match status" value="1"/>
</dbReference>
<gene>
    <name evidence="2" type="ORF">AAFH96_32110</name>
</gene>